<evidence type="ECO:0000313" key="2">
    <source>
        <dbReference type="Proteomes" id="UP000325395"/>
    </source>
</evidence>
<protein>
    <recommendedName>
        <fullName evidence="3">Secreted protein</fullName>
    </recommendedName>
</protein>
<evidence type="ECO:0008006" key="3">
    <source>
        <dbReference type="Google" id="ProtNLM"/>
    </source>
</evidence>
<accession>A0ABQ6WRG6</accession>
<dbReference type="Proteomes" id="UP000325395">
    <property type="component" value="Unassembled WGS sequence"/>
</dbReference>
<organism evidence="1 2">
    <name type="scientific">Aspergillus pseudocaelatus</name>
    <dbReference type="NCBI Taxonomy" id="1825620"/>
    <lineage>
        <taxon>Eukaryota</taxon>
        <taxon>Fungi</taxon>
        <taxon>Dikarya</taxon>
        <taxon>Ascomycota</taxon>
        <taxon>Pezizomycotina</taxon>
        <taxon>Eurotiomycetes</taxon>
        <taxon>Eurotiomycetidae</taxon>
        <taxon>Eurotiales</taxon>
        <taxon>Aspergillaceae</taxon>
        <taxon>Aspergillus</taxon>
        <taxon>Aspergillus subgen. Circumdati</taxon>
    </lineage>
</organism>
<name>A0ABQ6WRG6_9EURO</name>
<sequence length="68" mass="7610">MGLALYVCMYVCKYVGGLIYFCEVINEVKLCFSTRSGCSGRQETPPTHRAFPTVATPFVTQHQIDIAF</sequence>
<gene>
    <name evidence="1" type="ORF">BDV36DRAFT_252080</name>
</gene>
<evidence type="ECO:0000313" key="1">
    <source>
        <dbReference type="EMBL" id="KAE8419193.1"/>
    </source>
</evidence>
<reference evidence="1 2" key="1">
    <citation type="submission" date="2019-04" db="EMBL/GenBank/DDBJ databases">
        <authorList>
            <consortium name="DOE Joint Genome Institute"/>
            <person name="Mondo S."/>
            <person name="Kjaerbolling I."/>
            <person name="Vesth T."/>
            <person name="Frisvad J.C."/>
            <person name="Nybo J.L."/>
            <person name="Theobald S."/>
            <person name="Kildgaard S."/>
            <person name="Isbrandt T."/>
            <person name="Kuo A."/>
            <person name="Sato A."/>
            <person name="Lyhne E.K."/>
            <person name="Kogle M.E."/>
            <person name="Wiebenga A."/>
            <person name="Kun R.S."/>
            <person name="Lubbers R.J."/>
            <person name="Makela M.R."/>
            <person name="Barry K."/>
            <person name="Chovatia M."/>
            <person name="Clum A."/>
            <person name="Daum C."/>
            <person name="Haridas S."/>
            <person name="He G."/>
            <person name="LaButti K."/>
            <person name="Lipzen A."/>
            <person name="Riley R."/>
            <person name="Salamov A."/>
            <person name="Simmons B.A."/>
            <person name="Magnuson J.K."/>
            <person name="Henrissat B."/>
            <person name="Mortensen U.H."/>
            <person name="Larsen T.O."/>
            <person name="Devries R.P."/>
            <person name="Grigoriev I.V."/>
            <person name="Machida M."/>
            <person name="Baker S.E."/>
            <person name="Andersen M.R."/>
            <person name="Cantor M.N."/>
            <person name="Hua S.X."/>
        </authorList>
    </citation>
    <scope>NUCLEOTIDE SEQUENCE [LARGE SCALE GENOMIC DNA]</scope>
    <source>
        <strain evidence="1 2">CBS 117616</strain>
    </source>
</reference>
<proteinExistence type="predicted"/>
<dbReference type="EMBL" id="ML735719">
    <property type="protein sequence ID" value="KAE8419193.1"/>
    <property type="molecule type" value="Genomic_DNA"/>
</dbReference>
<keyword evidence="2" id="KW-1185">Reference proteome</keyword>